<name>A0A451AXS3_9GAMM</name>
<dbReference type="EMBL" id="CAADFZ010000034">
    <property type="protein sequence ID" value="VFK63528.1"/>
    <property type="molecule type" value="Genomic_DNA"/>
</dbReference>
<evidence type="ECO:0000313" key="2">
    <source>
        <dbReference type="EMBL" id="VFK70854.1"/>
    </source>
</evidence>
<protein>
    <recommendedName>
        <fullName evidence="3">Methyltransferase domain-containing protein</fullName>
    </recommendedName>
</protein>
<proteinExistence type="predicted"/>
<dbReference type="SUPFAM" id="SSF53335">
    <property type="entry name" value="S-adenosyl-L-methionine-dependent methyltransferases"/>
    <property type="match status" value="1"/>
</dbReference>
<evidence type="ECO:0008006" key="3">
    <source>
        <dbReference type="Google" id="ProtNLM"/>
    </source>
</evidence>
<dbReference type="InterPro" id="IPR029063">
    <property type="entry name" value="SAM-dependent_MTases_sf"/>
</dbReference>
<dbReference type="EMBL" id="CAADGD010000040">
    <property type="protein sequence ID" value="VFK70854.1"/>
    <property type="molecule type" value="Genomic_DNA"/>
</dbReference>
<sequence>MSHSDPMINPRYTRWTGEKVSLRGCVLVFGSGQLAHEQEMFDFTAVESIKAYDPFEKLNTEELPDGVKEKVEYHDNLDSLLNENSHEFDTILCVFSLHYEPQWLYFLSKLLNALKDRGSLFFCEDKGFRALLDGSYEHNDIYEKDDFPGIVDAFSARITIKHAVPWQPDLSASDASLLADILMPFGTLEPIIDFAGTRAIDTTAEPQCYLPWNPDRIDVPPSLVESIRGSLNEMGGEVEEKIRLYEFEKISNTSFLFNPFDPSEPKARLIWRAIGDRAGRALGQLLISWQEHNPRASDLPFRKAALSLLYQNLFRHFDFWKTTELIVGALSPEFTLTSPSKEKAISDYQSACVEPGEKGRFWTVKDRKGQYLQDYENNLIKQKRGWVGEELYKRAEGGVYCWTQEENRIPSRPEDWRVILPGTDLFTEFSVRNTPDCVYIIDALATRERALFSKKRNLLFGALIVYLREAFLNSSEEDIVGKLRCFLFAMENSRAILVGRAGFLEIEMVQRHLQDAEAIQEPLKTLQDEARSLQKISEAVERLSARLDPDSRTPGLSHFWQLQRILAEKLFDSETHEPYQVKTDKLVTTMCSVEFAKAKEDFLMALGTERSRLRPETIDNLFSPLWATGKTQNAAGFAKAIARGGIPLAWLRVAAGSALREEDCAFYIEPVPDAGRRKSDFNPVNFLLALDAICRVGKLTIDTIEREQVGITIRIEPDIHGVSGLSRLKELFEERKTKGETSRNLKLLGSRAIDPTVGWEGDSLKLVMKFEIIPLKVAEPDDDEF</sequence>
<dbReference type="AlphaFoldDB" id="A0A451AXS3"/>
<accession>A0A451AXS3</accession>
<organism evidence="2">
    <name type="scientific">Candidatus Kentrum sp. UNK</name>
    <dbReference type="NCBI Taxonomy" id="2126344"/>
    <lineage>
        <taxon>Bacteria</taxon>
        <taxon>Pseudomonadati</taxon>
        <taxon>Pseudomonadota</taxon>
        <taxon>Gammaproteobacteria</taxon>
        <taxon>Candidatus Kentrum</taxon>
    </lineage>
</organism>
<evidence type="ECO:0000313" key="1">
    <source>
        <dbReference type="EMBL" id="VFK63528.1"/>
    </source>
</evidence>
<gene>
    <name evidence="1" type="ORF">BECKUNK1418G_GA0071005_103427</name>
    <name evidence="2" type="ORF">BECKUNK1418H_GA0071006_104028</name>
</gene>
<dbReference type="Gene3D" id="3.40.50.150">
    <property type="entry name" value="Vaccinia Virus protein VP39"/>
    <property type="match status" value="1"/>
</dbReference>
<reference evidence="2" key="1">
    <citation type="submission" date="2019-02" db="EMBL/GenBank/DDBJ databases">
        <authorList>
            <person name="Gruber-Vodicka R. H."/>
            <person name="Seah K. B. B."/>
        </authorList>
    </citation>
    <scope>NUCLEOTIDE SEQUENCE</scope>
    <source>
        <strain evidence="2">BECK_BY19</strain>
        <strain evidence="1">BECK_BY8</strain>
    </source>
</reference>